<accession>A0A7Y9I3I3</accession>
<dbReference type="SMART" id="SM00922">
    <property type="entry name" value="MR_MLE"/>
    <property type="match status" value="1"/>
</dbReference>
<dbReference type="Pfam" id="PF13378">
    <property type="entry name" value="MR_MLE_C"/>
    <property type="match status" value="1"/>
</dbReference>
<evidence type="ECO:0000313" key="2">
    <source>
        <dbReference type="EMBL" id="NYE69321.1"/>
    </source>
</evidence>
<dbReference type="EMBL" id="JACCBU010000001">
    <property type="protein sequence ID" value="NYE69321.1"/>
    <property type="molecule type" value="Genomic_DNA"/>
</dbReference>
<dbReference type="SUPFAM" id="SSF54826">
    <property type="entry name" value="Enolase N-terminal domain-like"/>
    <property type="match status" value="1"/>
</dbReference>
<sequence length="374" mass="40027">MINRQRGIMSLHDHTVVSVETIKITTRYPRTIGRNARLGSHGDGPTSDAAIIRTDTGRAGWGLLAGPAADPGTVVGRPVGDLFDEEDGVPDEHRWLDFALHDLAGVILDQPVYALLGAAGSPTVPCYDGGIYFADLDPDDAPRGIDAVLGHCADDTGLGFTDFKLKIGRGNRWMERETGDERDIAVTRAVRAAYPEARILVDANDGYDLDGFLRYLDAVADCNLYWVEEPFLDSAADLAALRKHLDRVSPKTLIADGESHPDVDKLLDIAADGALDMMLMDVVSYGLTPWRRLMPTVAKAGAQASPHAWGLPLKTLYAAQLAAGLGNVPIVEGVPGDTVDVDTGRYLIKDGLITVPDQPGFGIPVPDQLNSGAS</sequence>
<reference evidence="2 3" key="1">
    <citation type="submission" date="2020-07" db="EMBL/GenBank/DDBJ databases">
        <title>Sequencing the genomes of 1000 actinobacteria strains.</title>
        <authorList>
            <person name="Klenk H.-P."/>
        </authorList>
    </citation>
    <scope>NUCLEOTIDE SEQUENCE [LARGE SCALE GENOMIC DNA]</scope>
    <source>
        <strain evidence="2 3">DSM 22083</strain>
    </source>
</reference>
<dbReference type="InterPro" id="IPR036849">
    <property type="entry name" value="Enolase-like_C_sf"/>
</dbReference>
<evidence type="ECO:0000313" key="3">
    <source>
        <dbReference type="Proteomes" id="UP000569914"/>
    </source>
</evidence>
<dbReference type="InterPro" id="IPR013342">
    <property type="entry name" value="Mandelate_racemase_C"/>
</dbReference>
<organism evidence="2 3">
    <name type="scientific">Microlunatus parietis</name>
    <dbReference type="NCBI Taxonomy" id="682979"/>
    <lineage>
        <taxon>Bacteria</taxon>
        <taxon>Bacillati</taxon>
        <taxon>Actinomycetota</taxon>
        <taxon>Actinomycetes</taxon>
        <taxon>Propionibacteriales</taxon>
        <taxon>Propionibacteriaceae</taxon>
        <taxon>Microlunatus</taxon>
    </lineage>
</organism>
<dbReference type="InterPro" id="IPR034593">
    <property type="entry name" value="DgoD-like"/>
</dbReference>
<gene>
    <name evidence="2" type="ORF">BKA15_000650</name>
</gene>
<dbReference type="PANTHER" id="PTHR48080">
    <property type="entry name" value="D-GALACTONATE DEHYDRATASE-RELATED"/>
    <property type="match status" value="1"/>
</dbReference>
<dbReference type="AlphaFoldDB" id="A0A7Y9I3I3"/>
<feature type="domain" description="Mandelate racemase/muconate lactonizing enzyme C-terminal" evidence="1">
    <location>
        <begin position="145"/>
        <end position="248"/>
    </location>
</feature>
<dbReference type="SUPFAM" id="SSF51604">
    <property type="entry name" value="Enolase C-terminal domain-like"/>
    <property type="match status" value="1"/>
</dbReference>
<dbReference type="InterPro" id="IPR029017">
    <property type="entry name" value="Enolase-like_N"/>
</dbReference>
<protein>
    <submittedName>
        <fullName evidence="2">L-alanine-DL-glutamate epimerase-like enolase superfamily enzyme</fullName>
    </submittedName>
</protein>
<dbReference type="Gene3D" id="3.30.390.10">
    <property type="entry name" value="Enolase-like, N-terminal domain"/>
    <property type="match status" value="1"/>
</dbReference>
<name>A0A7Y9I3I3_9ACTN</name>
<dbReference type="Proteomes" id="UP000569914">
    <property type="component" value="Unassembled WGS sequence"/>
</dbReference>
<dbReference type="InterPro" id="IPR029065">
    <property type="entry name" value="Enolase_C-like"/>
</dbReference>
<dbReference type="SFLD" id="SFLDS00001">
    <property type="entry name" value="Enolase"/>
    <property type="match status" value="1"/>
</dbReference>
<keyword evidence="3" id="KW-1185">Reference proteome</keyword>
<dbReference type="Gene3D" id="3.20.20.120">
    <property type="entry name" value="Enolase-like C-terminal domain"/>
    <property type="match status" value="1"/>
</dbReference>
<evidence type="ECO:0000259" key="1">
    <source>
        <dbReference type="SMART" id="SM00922"/>
    </source>
</evidence>
<proteinExistence type="predicted"/>
<comment type="caution">
    <text evidence="2">The sequence shown here is derived from an EMBL/GenBank/DDBJ whole genome shotgun (WGS) entry which is preliminary data.</text>
</comment>